<dbReference type="PANTHER" id="PTHR33840">
    <property type="match status" value="1"/>
</dbReference>
<dbReference type="AlphaFoldDB" id="A0A7L4ZJ48"/>
<proteinExistence type="predicted"/>
<evidence type="ECO:0000313" key="3">
    <source>
        <dbReference type="Proteomes" id="UP000464657"/>
    </source>
</evidence>
<name>A0A7L4ZJ48_9FLAO</name>
<feature type="domain" description="T6SS Phospholipase effector Tle1-like catalytic" evidence="1">
    <location>
        <begin position="93"/>
        <end position="406"/>
    </location>
</feature>
<evidence type="ECO:0000313" key="2">
    <source>
        <dbReference type="EMBL" id="QHI36733.1"/>
    </source>
</evidence>
<dbReference type="InterPro" id="IPR018712">
    <property type="entry name" value="Tle1-like_cat"/>
</dbReference>
<dbReference type="RefSeq" id="WP_160129412.1">
    <property type="nucleotide sequence ID" value="NZ_CP019288.1"/>
</dbReference>
<evidence type="ECO:0000259" key="1">
    <source>
        <dbReference type="Pfam" id="PF09994"/>
    </source>
</evidence>
<dbReference type="Proteomes" id="UP000464657">
    <property type="component" value="Chromosome"/>
</dbReference>
<accession>A0A7L4ZJ48</accession>
<protein>
    <recommendedName>
        <fullName evidence="1">T6SS Phospholipase effector Tle1-like catalytic domain-containing protein</fullName>
    </recommendedName>
</protein>
<dbReference type="EMBL" id="CP019288">
    <property type="protein sequence ID" value="QHI36733.1"/>
    <property type="molecule type" value="Genomic_DNA"/>
</dbReference>
<sequence length="659" mass="76470">MSKKHNIGIGNIASIGVADIDVYNADKRKLEVIKLKNATKVKIRVGVFFDGTGNNGFNSDAIYYTKDLPLTADNIKTEELKGFDVKPDTSYWNAYSNVKLLHDIYEEKSDNFTDSEEDPHHYLQFRIYVQGIGTLQDKKDDKFGSGLGEGSRGVIARVEKACIDIADQIEEDFIKLKDKHKQSLSLESLRFDVFGFSRGAAAARHFCNEVLKSKITYEYEKVPLKKYIPKELDKVKNEEYFTEVKIDKTRTKSNKQKLVIPKSYFLGGKLGEFLKEKNINYPKKNVSIEFLGLFETVISQILEKEGVIDVSRIIDILTPDYIPIPIPLIPILVPNPVNFVGAIKKVNPNVSHKNINNVFHITAGTEWRENFPLTPIENSENQKTLKVLGAHSDIGGGYWHAEEEKKILHYLDVPYDGYDEEIDTINEFKYKLRKWYIDQLFCNDTNDEIKWETKHHVRITHPTPSPFPNLEYKLVDETIMENYQNRWIDGKFYELKGYHFQLVSTRKLDNRLSLVYMNVMKHVAIKVGGVPLKAPIPENSRKEYGFHKGYELTEYQEQMIKVADEMWKTKDVKSLNPKIIHKENGRAFYKITQEKRAYIMKNFVHLSACFNATLEDLEFFDHSDFAYANIPHMTFEKEYKDPPYERQHYTPVLGKYDKN</sequence>
<dbReference type="PANTHER" id="PTHR33840:SF1">
    <property type="entry name" value="TLE1 PHOSPHOLIPASE DOMAIN-CONTAINING PROTEIN"/>
    <property type="match status" value="1"/>
</dbReference>
<reference evidence="2 3" key="1">
    <citation type="journal article" date="2013" name="Int. J. Syst. Evol. Microbiol.">
        <title>Kordia antarctica sp. nov., isolated from Antarctic seawater.</title>
        <authorList>
            <person name="Baek K."/>
            <person name="Choi A."/>
            <person name="Kang I."/>
            <person name="Lee K."/>
            <person name="Cho J.C."/>
        </authorList>
    </citation>
    <scope>NUCLEOTIDE SEQUENCE [LARGE SCALE GENOMIC DNA]</scope>
    <source>
        <strain evidence="2 3">IMCC3317</strain>
    </source>
</reference>
<gene>
    <name evidence="2" type="ORF">IMCC3317_21030</name>
</gene>
<dbReference type="Pfam" id="PF09994">
    <property type="entry name" value="T6SS_Tle1-like_cat"/>
    <property type="match status" value="1"/>
</dbReference>
<dbReference type="KEGG" id="kan:IMCC3317_21030"/>
<dbReference type="OrthoDB" id="4378831at2"/>
<organism evidence="2 3">
    <name type="scientific">Kordia antarctica</name>
    <dbReference type="NCBI Taxonomy" id="1218801"/>
    <lineage>
        <taxon>Bacteria</taxon>
        <taxon>Pseudomonadati</taxon>
        <taxon>Bacteroidota</taxon>
        <taxon>Flavobacteriia</taxon>
        <taxon>Flavobacteriales</taxon>
        <taxon>Flavobacteriaceae</taxon>
        <taxon>Kordia</taxon>
    </lineage>
</organism>
<keyword evidence="3" id="KW-1185">Reference proteome</keyword>